<dbReference type="AlphaFoldDB" id="A0A1Y3EAC2"/>
<evidence type="ECO:0000313" key="3">
    <source>
        <dbReference type="Proteomes" id="UP000243006"/>
    </source>
</evidence>
<proteinExistence type="predicted"/>
<feature type="region of interest" description="Disordered" evidence="1">
    <location>
        <begin position="70"/>
        <end position="105"/>
    </location>
</feature>
<evidence type="ECO:0000313" key="2">
    <source>
        <dbReference type="EMBL" id="OUC41931.1"/>
    </source>
</evidence>
<organism evidence="2 3">
    <name type="scientific">Trichinella nativa</name>
    <dbReference type="NCBI Taxonomy" id="6335"/>
    <lineage>
        <taxon>Eukaryota</taxon>
        <taxon>Metazoa</taxon>
        <taxon>Ecdysozoa</taxon>
        <taxon>Nematoda</taxon>
        <taxon>Enoplea</taxon>
        <taxon>Dorylaimia</taxon>
        <taxon>Trichinellida</taxon>
        <taxon>Trichinellidae</taxon>
        <taxon>Trichinella</taxon>
    </lineage>
</organism>
<dbReference type="Proteomes" id="UP000243006">
    <property type="component" value="Unassembled WGS sequence"/>
</dbReference>
<feature type="compositionally biased region" description="Polar residues" evidence="1">
    <location>
        <begin position="1"/>
        <end position="12"/>
    </location>
</feature>
<reference evidence="2 3" key="1">
    <citation type="submission" date="2015-04" db="EMBL/GenBank/DDBJ databases">
        <title>Draft genome of the roundworm Trichinella nativa.</title>
        <authorList>
            <person name="Mitreva M."/>
        </authorList>
    </citation>
    <scope>NUCLEOTIDE SEQUENCE [LARGE SCALE GENOMIC DNA]</scope>
    <source>
        <strain evidence="2 3">ISS45</strain>
    </source>
</reference>
<protein>
    <submittedName>
        <fullName evidence="2">Uncharacterized protein</fullName>
    </submittedName>
</protein>
<accession>A0A1Y3EAC2</accession>
<evidence type="ECO:0000256" key="1">
    <source>
        <dbReference type="SAM" id="MobiDB-lite"/>
    </source>
</evidence>
<feature type="compositionally biased region" description="Polar residues" evidence="1">
    <location>
        <begin position="27"/>
        <end position="37"/>
    </location>
</feature>
<dbReference type="EMBL" id="LVZM01018896">
    <property type="protein sequence ID" value="OUC41931.1"/>
    <property type="molecule type" value="Genomic_DNA"/>
</dbReference>
<name>A0A1Y3EAC2_9BILA</name>
<sequence length="105" mass="11132">MHYREQQQQWACSSDDTSLSTGGGNSAAQARQHQRPNGNKAVVRVTDSAVEPEIAQLEAIINSFIVASSSSSSSSLSDDVKPANHTGVAASNGSSSRKWKCSRPK</sequence>
<comment type="caution">
    <text evidence="2">The sequence shown here is derived from an EMBL/GenBank/DDBJ whole genome shotgun (WGS) entry which is preliminary data.</text>
</comment>
<gene>
    <name evidence="2" type="ORF">D917_10579</name>
</gene>
<feature type="region of interest" description="Disordered" evidence="1">
    <location>
        <begin position="1"/>
        <end position="42"/>
    </location>
</feature>